<reference evidence="1 2" key="1">
    <citation type="submission" date="2019-08" db="EMBL/GenBank/DDBJ databases">
        <title>Parahaliea maris sp. nov., isolated from the surface seawater.</title>
        <authorList>
            <person name="Liu Y."/>
        </authorList>
    </citation>
    <scope>NUCLEOTIDE SEQUENCE [LARGE SCALE GENOMIC DNA]</scope>
    <source>
        <strain evidence="1 2">HSLHS9</strain>
    </source>
</reference>
<dbReference type="AlphaFoldDB" id="A0A5C9A3E4"/>
<dbReference type="Proteomes" id="UP000321039">
    <property type="component" value="Unassembled WGS sequence"/>
</dbReference>
<proteinExistence type="predicted"/>
<evidence type="ECO:0000313" key="1">
    <source>
        <dbReference type="EMBL" id="TXS95395.1"/>
    </source>
</evidence>
<evidence type="ECO:0008006" key="3">
    <source>
        <dbReference type="Google" id="ProtNLM"/>
    </source>
</evidence>
<gene>
    <name evidence="1" type="ORF">FV139_05780</name>
</gene>
<evidence type="ECO:0000313" key="2">
    <source>
        <dbReference type="Proteomes" id="UP000321039"/>
    </source>
</evidence>
<protein>
    <recommendedName>
        <fullName evidence="3">Toxin-antitoxin system, antitoxin component</fullName>
    </recommendedName>
</protein>
<organism evidence="1 2">
    <name type="scientific">Parahaliea maris</name>
    <dbReference type="NCBI Taxonomy" id="2716870"/>
    <lineage>
        <taxon>Bacteria</taxon>
        <taxon>Pseudomonadati</taxon>
        <taxon>Pseudomonadota</taxon>
        <taxon>Gammaproteobacteria</taxon>
        <taxon>Cellvibrionales</taxon>
        <taxon>Halieaceae</taxon>
        <taxon>Parahaliea</taxon>
    </lineage>
</organism>
<comment type="caution">
    <text evidence="1">The sequence shown here is derived from an EMBL/GenBank/DDBJ whole genome shotgun (WGS) entry which is preliminary data.</text>
</comment>
<name>A0A5C9A3E4_9GAMM</name>
<keyword evidence="2" id="KW-1185">Reference proteome</keyword>
<dbReference type="EMBL" id="VRZA01000002">
    <property type="protein sequence ID" value="TXS95395.1"/>
    <property type="molecule type" value="Genomic_DNA"/>
</dbReference>
<dbReference type="RefSeq" id="WP_148067306.1">
    <property type="nucleotide sequence ID" value="NZ_VRZA01000002.1"/>
</dbReference>
<sequence>MRDEYDFSKGQRGKFYTAEQQHLVPLYLEPDVLDYFSARAKAAGIELSAMINDQLKKDIQKIERR</sequence>
<accession>A0A5C9A3E4</accession>